<evidence type="ECO:0000256" key="3">
    <source>
        <dbReference type="ARBA" id="ARBA00022840"/>
    </source>
</evidence>
<keyword evidence="2" id="KW-0547">Nucleotide-binding</keyword>
<keyword evidence="3 5" id="KW-0067">ATP-binding</keyword>
<proteinExistence type="predicted"/>
<dbReference type="PANTHER" id="PTHR42711">
    <property type="entry name" value="ABC TRANSPORTER ATP-BINDING PROTEIN"/>
    <property type="match status" value="1"/>
</dbReference>
<dbReference type="InterPro" id="IPR050763">
    <property type="entry name" value="ABC_transporter_ATP-binding"/>
</dbReference>
<reference evidence="5 6" key="1">
    <citation type="submission" date="2011-09" db="EMBL/GenBank/DDBJ databases">
        <title>The draft genome of Methanotorris formicicus Mc-S-70.</title>
        <authorList>
            <consortium name="US DOE Joint Genome Institute (JGI-PGF)"/>
            <person name="Lucas S."/>
            <person name="Han J."/>
            <person name="Lapidus A."/>
            <person name="Cheng J.-F."/>
            <person name="Goodwin L."/>
            <person name="Pitluck S."/>
            <person name="Peters L."/>
            <person name="Land M.L."/>
            <person name="Hauser L."/>
            <person name="Sieprawska-Lupa M."/>
            <person name="Takai K."/>
            <person name="Miyazaki J."/>
            <person name="Whitman W."/>
            <person name="Woyke T.J."/>
        </authorList>
    </citation>
    <scope>NUCLEOTIDE SEQUENCE [LARGE SCALE GENOMIC DNA]</scope>
    <source>
        <strain evidence="5 6">Mc-S-70</strain>
    </source>
</reference>
<dbReference type="AlphaFoldDB" id="H1KZE4"/>
<keyword evidence="6" id="KW-1185">Reference proteome</keyword>
<dbReference type="STRING" id="647171.MetfoDRAFT_1167"/>
<evidence type="ECO:0000256" key="1">
    <source>
        <dbReference type="ARBA" id="ARBA00022448"/>
    </source>
</evidence>
<dbReference type="Proteomes" id="UP000003706">
    <property type="component" value="Unassembled WGS sequence"/>
</dbReference>
<dbReference type="EMBL" id="AGJL01000027">
    <property type="protein sequence ID" value="EHP86064.1"/>
    <property type="molecule type" value="Genomic_DNA"/>
</dbReference>
<evidence type="ECO:0000313" key="6">
    <source>
        <dbReference type="Proteomes" id="UP000003706"/>
    </source>
</evidence>
<evidence type="ECO:0000259" key="4">
    <source>
        <dbReference type="Pfam" id="PF00005"/>
    </source>
</evidence>
<dbReference type="OrthoDB" id="87732at2157"/>
<gene>
    <name evidence="5" type="ORF">MetfoDRAFT_1167</name>
</gene>
<evidence type="ECO:0000256" key="2">
    <source>
        <dbReference type="ARBA" id="ARBA00022741"/>
    </source>
</evidence>
<comment type="caution">
    <text evidence="5">The sequence shown here is derived from an EMBL/GenBank/DDBJ whole genome shotgun (WGS) entry which is preliminary data.</text>
</comment>
<dbReference type="InterPro" id="IPR003439">
    <property type="entry name" value="ABC_transporter-like_ATP-bd"/>
</dbReference>
<feature type="domain" description="ABC transporter" evidence="4">
    <location>
        <begin position="19"/>
        <end position="42"/>
    </location>
</feature>
<name>H1KZE4_9EURY</name>
<dbReference type="InterPro" id="IPR027417">
    <property type="entry name" value="P-loop_NTPase"/>
</dbReference>
<evidence type="ECO:0000313" key="5">
    <source>
        <dbReference type="EMBL" id="EHP86064.1"/>
    </source>
</evidence>
<sequence length="45" mass="5062">MYAIEIKNLKKYYGNVEVLKEISLKIKEGEIFALLGPNGAGKQHL</sequence>
<protein>
    <submittedName>
        <fullName evidence="5">Daunorubicin resistance ATP-binding protein DrrA</fullName>
    </submittedName>
</protein>
<dbReference type="PANTHER" id="PTHR42711:SF15">
    <property type="entry name" value="ABC-TYPE MULTIDRUG TRANSPORT SYSTEM, ATPASE COMPONENT"/>
    <property type="match status" value="1"/>
</dbReference>
<dbReference type="SUPFAM" id="SSF52540">
    <property type="entry name" value="P-loop containing nucleoside triphosphate hydrolases"/>
    <property type="match status" value="1"/>
</dbReference>
<accession>H1KZE4</accession>
<organism evidence="5 6">
    <name type="scientific">Methanotorris formicicus Mc-S-70</name>
    <dbReference type="NCBI Taxonomy" id="647171"/>
    <lineage>
        <taxon>Archaea</taxon>
        <taxon>Methanobacteriati</taxon>
        <taxon>Methanobacteriota</taxon>
        <taxon>Methanomada group</taxon>
        <taxon>Methanococci</taxon>
        <taxon>Methanococcales</taxon>
        <taxon>Methanocaldococcaceae</taxon>
        <taxon>Methanotorris</taxon>
    </lineage>
</organism>
<keyword evidence="1" id="KW-0813">Transport</keyword>
<dbReference type="GO" id="GO:0005524">
    <property type="term" value="F:ATP binding"/>
    <property type="evidence" value="ECO:0007669"/>
    <property type="project" value="UniProtKB-KW"/>
</dbReference>
<dbReference type="GO" id="GO:0016887">
    <property type="term" value="F:ATP hydrolysis activity"/>
    <property type="evidence" value="ECO:0007669"/>
    <property type="project" value="InterPro"/>
</dbReference>
<dbReference type="Gene3D" id="3.40.50.300">
    <property type="entry name" value="P-loop containing nucleotide triphosphate hydrolases"/>
    <property type="match status" value="1"/>
</dbReference>
<dbReference type="Pfam" id="PF00005">
    <property type="entry name" value="ABC_tran"/>
    <property type="match status" value="1"/>
</dbReference>